<sequence>MKKVSKRYLLVLNLTVMFAFNMAHPVTPRLITELSLPSFMFGIFFAFMSVTTFVSSPIWGKLSDENGRKKYLIYGVCGYGISQIGFGFSKSIILIVIFRALAGAFAASYITVSMAYITDITSKKNRIKYLSYYSAFGSVGSSLGSLIGGVIGSNKYKLTFLFQFGVCLLISILVNLFIGESIRPPSLSINKKLNIREGEKIKINFNSILGIMIIAVALTSFATTSYNSTINYYVEAVLNLPPSIIGIVMFISGIIGLIMNFFVNPYLAGKFNEKKLFKSVVLFSGISLITASLIDNLSIAIIFIITFLSFISLTIPIQQSIISKEASKNYGMIMGIQNSSKALGMVIGSLFSGFIFNFGSKLPFIIAGITLVSTYFMLIYAKKFKDDEFSDCKNF</sequence>
<accession>A0A0L9YA65</accession>
<evidence type="ECO:0000256" key="4">
    <source>
        <dbReference type="ARBA" id="ARBA00022692"/>
    </source>
</evidence>
<reference evidence="11 12" key="1">
    <citation type="submission" date="2019-04" db="EMBL/GenBank/DDBJ databases">
        <title>Genome sequencing of Clostridium botulinum Groups I-IV and Clostridium butyricum.</title>
        <authorList>
            <person name="Brunt J."/>
            <person name="Van Vliet A.H.M."/>
            <person name="Stringer S.C."/>
            <person name="Carter A.T."/>
            <person name="Peck M.W."/>
        </authorList>
    </citation>
    <scope>NUCLEOTIDE SEQUENCE [LARGE SCALE GENOMIC DNA]</scope>
    <source>
        <strain evidence="9 12">1605</strain>
        <strain evidence="10 11">CB-K-33E</strain>
    </source>
</reference>
<dbReference type="Pfam" id="PF07690">
    <property type="entry name" value="MFS_1"/>
    <property type="match status" value="1"/>
</dbReference>
<evidence type="ECO:0000313" key="12">
    <source>
        <dbReference type="Proteomes" id="UP000476820"/>
    </source>
</evidence>
<dbReference type="PROSITE" id="PS50850">
    <property type="entry name" value="MFS"/>
    <property type="match status" value="1"/>
</dbReference>
<keyword evidence="5 7" id="KW-1133">Transmembrane helix</keyword>
<dbReference type="AlphaFoldDB" id="A0A0L9YA65"/>
<dbReference type="GO" id="GO:0022857">
    <property type="term" value="F:transmembrane transporter activity"/>
    <property type="evidence" value="ECO:0007669"/>
    <property type="project" value="InterPro"/>
</dbReference>
<dbReference type="PANTHER" id="PTHR43414:SF1">
    <property type="entry name" value="PEPTIDE PERMEASE"/>
    <property type="match status" value="1"/>
</dbReference>
<organism evidence="9 12">
    <name type="scientific">Clostridium botulinum</name>
    <dbReference type="NCBI Taxonomy" id="1491"/>
    <lineage>
        <taxon>Bacteria</taxon>
        <taxon>Bacillati</taxon>
        <taxon>Bacillota</taxon>
        <taxon>Clostridia</taxon>
        <taxon>Eubacteriales</taxon>
        <taxon>Clostridiaceae</taxon>
        <taxon>Clostridium</taxon>
    </lineage>
</organism>
<dbReference type="SUPFAM" id="SSF103473">
    <property type="entry name" value="MFS general substrate transporter"/>
    <property type="match status" value="1"/>
</dbReference>
<feature type="transmembrane region" description="Helical" evidence="7">
    <location>
        <begin position="94"/>
        <end position="117"/>
    </location>
</feature>
<keyword evidence="6 7" id="KW-0472">Membrane</keyword>
<evidence type="ECO:0000313" key="11">
    <source>
        <dbReference type="Proteomes" id="UP000473681"/>
    </source>
</evidence>
<dbReference type="InterPro" id="IPR011701">
    <property type="entry name" value="MFS"/>
</dbReference>
<dbReference type="EMBL" id="SWVK01000014">
    <property type="protein sequence ID" value="NFN35678.1"/>
    <property type="molecule type" value="Genomic_DNA"/>
</dbReference>
<dbReference type="InterPro" id="IPR036259">
    <property type="entry name" value="MFS_trans_sf"/>
</dbReference>
<feature type="transmembrane region" description="Helical" evidence="7">
    <location>
        <begin position="338"/>
        <end position="356"/>
    </location>
</feature>
<evidence type="ECO:0000256" key="2">
    <source>
        <dbReference type="ARBA" id="ARBA00022448"/>
    </source>
</evidence>
<evidence type="ECO:0000256" key="1">
    <source>
        <dbReference type="ARBA" id="ARBA00004651"/>
    </source>
</evidence>
<dbReference type="GO" id="GO:0005886">
    <property type="term" value="C:plasma membrane"/>
    <property type="evidence" value="ECO:0007669"/>
    <property type="project" value="UniProtKB-SubCell"/>
</dbReference>
<evidence type="ECO:0000256" key="7">
    <source>
        <dbReference type="SAM" id="Phobius"/>
    </source>
</evidence>
<comment type="subcellular location">
    <subcellularLocation>
        <location evidence="1">Cell membrane</location>
        <topology evidence="1">Multi-pass membrane protein</topology>
    </subcellularLocation>
</comment>
<feature type="transmembrane region" description="Helical" evidence="7">
    <location>
        <begin position="362"/>
        <end position="381"/>
    </location>
</feature>
<dbReference type="RefSeq" id="WP_012450802.1">
    <property type="nucleotide sequence ID" value="NZ_CP010520.1"/>
</dbReference>
<proteinExistence type="predicted"/>
<evidence type="ECO:0000256" key="6">
    <source>
        <dbReference type="ARBA" id="ARBA00023136"/>
    </source>
</evidence>
<gene>
    <name evidence="9" type="ORF">FC774_14185</name>
    <name evidence="10" type="ORF">FDB51_11195</name>
</gene>
<evidence type="ECO:0000259" key="8">
    <source>
        <dbReference type="PROSITE" id="PS50850"/>
    </source>
</evidence>
<name>A0A0L9YA65_CLOBO</name>
<feature type="transmembrane region" description="Helical" evidence="7">
    <location>
        <begin position="38"/>
        <end position="59"/>
    </location>
</feature>
<evidence type="ECO:0000313" key="9">
    <source>
        <dbReference type="EMBL" id="NFF88999.1"/>
    </source>
</evidence>
<feature type="transmembrane region" description="Helical" evidence="7">
    <location>
        <begin position="129"/>
        <end position="152"/>
    </location>
</feature>
<feature type="domain" description="Major facilitator superfamily (MFS) profile" evidence="8">
    <location>
        <begin position="1"/>
        <end position="385"/>
    </location>
</feature>
<keyword evidence="2" id="KW-0813">Transport</keyword>
<dbReference type="Proteomes" id="UP000473681">
    <property type="component" value="Unassembled WGS sequence"/>
</dbReference>
<dbReference type="InterPro" id="IPR020846">
    <property type="entry name" value="MFS_dom"/>
</dbReference>
<evidence type="ECO:0000256" key="5">
    <source>
        <dbReference type="ARBA" id="ARBA00022989"/>
    </source>
</evidence>
<dbReference type="OrthoDB" id="85643at2"/>
<feature type="transmembrane region" description="Helical" evidence="7">
    <location>
        <begin position="300"/>
        <end position="317"/>
    </location>
</feature>
<feature type="transmembrane region" description="Helical" evidence="7">
    <location>
        <begin position="275"/>
        <end position="294"/>
    </location>
</feature>
<keyword evidence="3" id="KW-1003">Cell membrane</keyword>
<dbReference type="CDD" id="cd17325">
    <property type="entry name" value="MFS_MdtG_SLC18_like"/>
    <property type="match status" value="1"/>
</dbReference>
<dbReference type="PANTHER" id="PTHR43414">
    <property type="entry name" value="MULTIDRUG RESISTANCE PROTEIN MDTG"/>
    <property type="match status" value="1"/>
</dbReference>
<dbReference type="Proteomes" id="UP000476820">
    <property type="component" value="Unassembled WGS sequence"/>
</dbReference>
<feature type="transmembrane region" description="Helical" evidence="7">
    <location>
        <begin position="243"/>
        <end position="263"/>
    </location>
</feature>
<dbReference type="Gene3D" id="1.20.1250.20">
    <property type="entry name" value="MFS general substrate transporter like domains"/>
    <property type="match status" value="1"/>
</dbReference>
<feature type="transmembrane region" description="Helical" evidence="7">
    <location>
        <begin position="158"/>
        <end position="182"/>
    </location>
</feature>
<keyword evidence="4 7" id="KW-0812">Transmembrane</keyword>
<protein>
    <submittedName>
        <fullName evidence="9">MFS transporter</fullName>
    </submittedName>
</protein>
<feature type="transmembrane region" description="Helical" evidence="7">
    <location>
        <begin position="203"/>
        <end position="223"/>
    </location>
</feature>
<feature type="transmembrane region" description="Helical" evidence="7">
    <location>
        <begin position="71"/>
        <end position="88"/>
    </location>
</feature>
<comment type="caution">
    <text evidence="9">The sequence shown here is derived from an EMBL/GenBank/DDBJ whole genome shotgun (WGS) entry which is preliminary data.</text>
</comment>
<evidence type="ECO:0000256" key="3">
    <source>
        <dbReference type="ARBA" id="ARBA00022475"/>
    </source>
</evidence>
<evidence type="ECO:0000313" key="10">
    <source>
        <dbReference type="EMBL" id="NFN35678.1"/>
    </source>
</evidence>
<dbReference type="EMBL" id="SWOV01000046">
    <property type="protein sequence ID" value="NFF88999.1"/>
    <property type="molecule type" value="Genomic_DNA"/>
</dbReference>